<dbReference type="EMBL" id="MK814761">
    <property type="protein sequence ID" value="QCG77877.1"/>
    <property type="molecule type" value="Genomic_DNA"/>
</dbReference>
<feature type="region of interest" description="Disordered" evidence="1">
    <location>
        <begin position="87"/>
        <end position="107"/>
    </location>
</feature>
<dbReference type="KEGG" id="vg:65119827"/>
<keyword evidence="3" id="KW-1185">Reference proteome</keyword>
<protein>
    <submittedName>
        <fullName evidence="2">Uncharacterized protein</fullName>
    </submittedName>
</protein>
<dbReference type="RefSeq" id="YP_010102028.1">
    <property type="nucleotide sequence ID" value="NC_055795.1"/>
</dbReference>
<dbReference type="GeneID" id="65119827"/>
<feature type="region of interest" description="Disordered" evidence="1">
    <location>
        <begin position="120"/>
        <end position="146"/>
    </location>
</feature>
<dbReference type="Proteomes" id="UP000298719">
    <property type="component" value="Segment"/>
</dbReference>
<proteinExistence type="predicted"/>
<evidence type="ECO:0000313" key="2">
    <source>
        <dbReference type="EMBL" id="QCG77877.1"/>
    </source>
</evidence>
<name>A0A4D6TAP9_9CAUD</name>
<reference evidence="2 3" key="1">
    <citation type="submission" date="2019-04" db="EMBL/GenBank/DDBJ databases">
        <authorList>
            <person name="Beppler M.A."/>
            <person name="Fryberger R.B."/>
            <person name="Goli R.S."/>
            <person name="Lavin C.K."/>
            <person name="Miller Z.T."/>
            <person name="O'Grady A.J."/>
            <person name="Padmanabhan P."/>
            <person name="Stezoski Q.C."/>
            <person name="Butela K.A."/>
            <person name="Garlena R.A."/>
            <person name="Russell D.A."/>
            <person name="Pope W.H."/>
            <person name="Jacobs-Sera D."/>
            <person name="Hatfull G.F."/>
        </authorList>
    </citation>
    <scope>NUCLEOTIDE SEQUENCE [LARGE SCALE GENOMIC DNA]</scope>
</reference>
<accession>A0A4D6TAP9</accession>
<sequence length="227" mass="24687">MSDFVSVLEARTDSVPFPEFTHERVYMRRFIPADGLPADLARWQPTVDAMLDGIDVDGVAFLMIDQGIVEAGNLHRRGGLHVDGHWIDGSHGTPAPSYPRHSAPPPRRHYAPAPIRHVPPMPDWHRNPAPRHDAPAPGHHSHHGGPREALLLATDVYACDAYVGGFDGPIGEGGDCSHVDVTPLDRVELRDGTCWAGNVALLHQSVPVPVTTARTLVRLNVPGWTPA</sequence>
<gene>
    <name evidence="2" type="primary">66</name>
    <name evidence="2" type="ORF">SEA_SMOKINGBUNNY_66</name>
</gene>
<evidence type="ECO:0000256" key="1">
    <source>
        <dbReference type="SAM" id="MobiDB-lite"/>
    </source>
</evidence>
<organism evidence="2 3">
    <name type="scientific">Gordonia phage SmokingBunny</name>
    <dbReference type="NCBI Taxonomy" id="2572528"/>
    <lineage>
        <taxon>Viruses</taxon>
        <taxon>Duplodnaviria</taxon>
        <taxon>Heunggongvirae</taxon>
        <taxon>Uroviricota</taxon>
        <taxon>Caudoviricetes</taxon>
        <taxon>Stackebrandtviridae</taxon>
        <taxon>Frickvirinae</taxon>
        <taxon>Wizardvirus</taxon>
        <taxon>Wizardvirus smokingbunny</taxon>
    </lineage>
</organism>
<feature type="compositionally biased region" description="Basic and acidic residues" evidence="1">
    <location>
        <begin position="123"/>
        <end position="134"/>
    </location>
</feature>
<evidence type="ECO:0000313" key="3">
    <source>
        <dbReference type="Proteomes" id="UP000298719"/>
    </source>
</evidence>